<keyword evidence="4 7" id="KW-0812">Transmembrane</keyword>
<comment type="subcellular location">
    <subcellularLocation>
        <location evidence="1 7">Cell membrane</location>
        <topology evidence="1 7">Multi-pass membrane protein</topology>
    </subcellularLocation>
</comment>
<dbReference type="GO" id="GO:0005886">
    <property type="term" value="C:plasma membrane"/>
    <property type="evidence" value="ECO:0007669"/>
    <property type="project" value="UniProtKB-SubCell"/>
</dbReference>
<dbReference type="GO" id="GO:0055085">
    <property type="term" value="P:transmembrane transport"/>
    <property type="evidence" value="ECO:0007669"/>
    <property type="project" value="InterPro"/>
</dbReference>
<dbReference type="PROSITE" id="PS50928">
    <property type="entry name" value="ABC_TM1"/>
    <property type="match status" value="1"/>
</dbReference>
<sequence>MLHRMIRMDRTQVVITLLLVVFGVFMVLPLLFIFNNAFKPRSELFIFPPTLFVREPTWANFAALSRITEDSIVPFSRYLFNSIAVSVSGTLAVLLISALCAYALSKHSFPGRNLLFAAIILSLMFVQEAVQIPTYILVSELGMMNSYWAHLLPHIASPVGVFLMKQFIDQIPNELIEAGKIDGAREFSIIMRIVLPVAMPAVATSAILQFQTIWGDPNTSILFMQDDTMKTLPYFMSTLISASANSVARQGAAAAAVLILFVPTLLIFLVFQRKVIATMAHSGLK</sequence>
<reference evidence="9" key="2">
    <citation type="submission" date="2020-09" db="EMBL/GenBank/DDBJ databases">
        <authorList>
            <person name="Sun Q."/>
            <person name="Zhou Y."/>
        </authorList>
    </citation>
    <scope>NUCLEOTIDE SEQUENCE</scope>
    <source>
        <strain evidence="9">CGMCC 1.15178</strain>
    </source>
</reference>
<feature type="transmembrane region" description="Helical" evidence="7">
    <location>
        <begin position="148"/>
        <end position="168"/>
    </location>
</feature>
<dbReference type="Proteomes" id="UP000612456">
    <property type="component" value="Unassembled WGS sequence"/>
</dbReference>
<evidence type="ECO:0000313" key="9">
    <source>
        <dbReference type="EMBL" id="GGD79827.1"/>
    </source>
</evidence>
<keyword evidence="2 7" id="KW-0813">Transport</keyword>
<dbReference type="CDD" id="cd06261">
    <property type="entry name" value="TM_PBP2"/>
    <property type="match status" value="1"/>
</dbReference>
<dbReference type="EMBL" id="BMHP01000003">
    <property type="protein sequence ID" value="GGD79827.1"/>
    <property type="molecule type" value="Genomic_DNA"/>
</dbReference>
<name>A0A916Z715_9BACL</name>
<dbReference type="Pfam" id="PF00528">
    <property type="entry name" value="BPD_transp_1"/>
    <property type="match status" value="1"/>
</dbReference>
<keyword evidence="10" id="KW-1185">Reference proteome</keyword>
<dbReference type="PANTHER" id="PTHR43744:SF1">
    <property type="entry name" value="BINDING-PROTEIN-DEPENDENT TRANSPORT SYSTEMS INNER MEMBRANE COMPONENT"/>
    <property type="match status" value="1"/>
</dbReference>
<keyword evidence="3" id="KW-1003">Cell membrane</keyword>
<dbReference type="Gene3D" id="1.10.3720.10">
    <property type="entry name" value="MetI-like"/>
    <property type="match status" value="1"/>
</dbReference>
<feature type="transmembrane region" description="Helical" evidence="7">
    <location>
        <begin position="251"/>
        <end position="271"/>
    </location>
</feature>
<feature type="transmembrane region" description="Helical" evidence="7">
    <location>
        <begin position="114"/>
        <end position="136"/>
    </location>
</feature>
<gene>
    <name evidence="9" type="ORF">GCM10010911_42410</name>
</gene>
<feature type="domain" description="ABC transmembrane type-1" evidence="8">
    <location>
        <begin position="79"/>
        <end position="271"/>
    </location>
</feature>
<feature type="transmembrane region" description="Helical" evidence="7">
    <location>
        <begin position="189"/>
        <end position="210"/>
    </location>
</feature>
<proteinExistence type="inferred from homology"/>
<protein>
    <submittedName>
        <fullName evidence="9">ABC transporter permease</fullName>
    </submittedName>
</protein>
<evidence type="ECO:0000256" key="3">
    <source>
        <dbReference type="ARBA" id="ARBA00022475"/>
    </source>
</evidence>
<evidence type="ECO:0000256" key="6">
    <source>
        <dbReference type="ARBA" id="ARBA00023136"/>
    </source>
</evidence>
<dbReference type="AlphaFoldDB" id="A0A916Z715"/>
<feature type="transmembrane region" description="Helical" evidence="7">
    <location>
        <begin position="12"/>
        <end position="34"/>
    </location>
</feature>
<evidence type="ECO:0000256" key="2">
    <source>
        <dbReference type="ARBA" id="ARBA00022448"/>
    </source>
</evidence>
<accession>A0A916Z715</accession>
<feature type="transmembrane region" description="Helical" evidence="7">
    <location>
        <begin position="78"/>
        <end position="102"/>
    </location>
</feature>
<evidence type="ECO:0000256" key="1">
    <source>
        <dbReference type="ARBA" id="ARBA00004651"/>
    </source>
</evidence>
<keyword evidence="5 7" id="KW-1133">Transmembrane helix</keyword>
<reference evidence="9" key="1">
    <citation type="journal article" date="2014" name="Int. J. Syst. Evol. Microbiol.">
        <title>Complete genome sequence of Corynebacterium casei LMG S-19264T (=DSM 44701T), isolated from a smear-ripened cheese.</title>
        <authorList>
            <consortium name="US DOE Joint Genome Institute (JGI-PGF)"/>
            <person name="Walter F."/>
            <person name="Albersmeier A."/>
            <person name="Kalinowski J."/>
            <person name="Ruckert C."/>
        </authorList>
    </citation>
    <scope>NUCLEOTIDE SEQUENCE</scope>
    <source>
        <strain evidence="9">CGMCC 1.15178</strain>
    </source>
</reference>
<dbReference type="SUPFAM" id="SSF161098">
    <property type="entry name" value="MetI-like"/>
    <property type="match status" value="1"/>
</dbReference>
<evidence type="ECO:0000256" key="7">
    <source>
        <dbReference type="RuleBase" id="RU363032"/>
    </source>
</evidence>
<comment type="caution">
    <text evidence="9">The sequence shown here is derived from an EMBL/GenBank/DDBJ whole genome shotgun (WGS) entry which is preliminary data.</text>
</comment>
<evidence type="ECO:0000256" key="4">
    <source>
        <dbReference type="ARBA" id="ARBA00022692"/>
    </source>
</evidence>
<dbReference type="InterPro" id="IPR035906">
    <property type="entry name" value="MetI-like_sf"/>
</dbReference>
<comment type="similarity">
    <text evidence="7">Belongs to the binding-protein-dependent transport system permease family.</text>
</comment>
<keyword evidence="6 7" id="KW-0472">Membrane</keyword>
<dbReference type="InterPro" id="IPR000515">
    <property type="entry name" value="MetI-like"/>
</dbReference>
<evidence type="ECO:0000313" key="10">
    <source>
        <dbReference type="Proteomes" id="UP000612456"/>
    </source>
</evidence>
<evidence type="ECO:0000259" key="8">
    <source>
        <dbReference type="PROSITE" id="PS50928"/>
    </source>
</evidence>
<evidence type="ECO:0000256" key="5">
    <source>
        <dbReference type="ARBA" id="ARBA00022989"/>
    </source>
</evidence>
<dbReference type="PANTHER" id="PTHR43744">
    <property type="entry name" value="ABC TRANSPORTER PERMEASE PROTEIN MG189-RELATED-RELATED"/>
    <property type="match status" value="1"/>
</dbReference>
<organism evidence="9 10">
    <name type="scientific">Paenibacillus nasutitermitis</name>
    <dbReference type="NCBI Taxonomy" id="1652958"/>
    <lineage>
        <taxon>Bacteria</taxon>
        <taxon>Bacillati</taxon>
        <taxon>Bacillota</taxon>
        <taxon>Bacilli</taxon>
        <taxon>Bacillales</taxon>
        <taxon>Paenibacillaceae</taxon>
        <taxon>Paenibacillus</taxon>
    </lineage>
</organism>